<organism evidence="4">
    <name type="scientific">Mesocestoides corti</name>
    <name type="common">Flatworm</name>
    <dbReference type="NCBI Taxonomy" id="53468"/>
    <lineage>
        <taxon>Eukaryota</taxon>
        <taxon>Metazoa</taxon>
        <taxon>Spiralia</taxon>
        <taxon>Lophotrochozoa</taxon>
        <taxon>Platyhelminthes</taxon>
        <taxon>Cestoda</taxon>
        <taxon>Eucestoda</taxon>
        <taxon>Cyclophyllidea</taxon>
        <taxon>Mesocestoididae</taxon>
        <taxon>Mesocestoides</taxon>
    </lineage>
</organism>
<proteinExistence type="predicted"/>
<dbReference type="AlphaFoldDB" id="A0A0R3UPL7"/>
<evidence type="ECO:0000313" key="2">
    <source>
        <dbReference type="EMBL" id="VDD83793.1"/>
    </source>
</evidence>
<reference evidence="2 3" key="1">
    <citation type="submission" date="2018-10" db="EMBL/GenBank/DDBJ databases">
        <authorList>
            <consortium name="Pathogen Informatics"/>
        </authorList>
    </citation>
    <scope>NUCLEOTIDE SEQUENCE [LARGE SCALE GENOMIC DNA]</scope>
</reference>
<evidence type="ECO:0000313" key="4">
    <source>
        <dbReference type="WBParaSite" id="MCU_009959-RA"/>
    </source>
</evidence>
<keyword evidence="3" id="KW-1185">Reference proteome</keyword>
<dbReference type="Proteomes" id="UP000267029">
    <property type="component" value="Unassembled WGS sequence"/>
</dbReference>
<name>A0A0R3UPL7_MESCO</name>
<dbReference type="EMBL" id="UXSR01005843">
    <property type="protein sequence ID" value="VDD83793.1"/>
    <property type="molecule type" value="Genomic_DNA"/>
</dbReference>
<gene>
    <name evidence="2" type="ORF">MCOS_LOCUS9796</name>
</gene>
<accession>A0A0R3UPL7</accession>
<sequence>MVSPRSRNPSSELDLARLQIFERINEVFDIIQKCKRRGTSAEQCGMTAFTRIDGGPMRRVDGVSGPRVPTNQRGDSRPGQIASQTSGSETWPRVTPNYPKEAFDESIPWHLRPQILPPGPYLEEFREVTVVNNPVHPDRRG</sequence>
<reference evidence="4" key="2">
    <citation type="submission" date="2019-11" db="UniProtKB">
        <authorList>
            <consortium name="WormBaseParasite"/>
        </authorList>
    </citation>
    <scope>IDENTIFICATION</scope>
</reference>
<feature type="region of interest" description="Disordered" evidence="1">
    <location>
        <begin position="52"/>
        <end position="99"/>
    </location>
</feature>
<evidence type="ECO:0000313" key="3">
    <source>
        <dbReference type="Proteomes" id="UP000267029"/>
    </source>
</evidence>
<protein>
    <submittedName>
        <fullName evidence="2 4">Uncharacterized protein</fullName>
    </submittedName>
</protein>
<evidence type="ECO:0000256" key="1">
    <source>
        <dbReference type="SAM" id="MobiDB-lite"/>
    </source>
</evidence>
<dbReference type="WBParaSite" id="MCU_009959-RA">
    <property type="protein sequence ID" value="MCU_009959-RA"/>
    <property type="gene ID" value="MCU_009959"/>
</dbReference>